<dbReference type="RefSeq" id="WP_285525175.1">
    <property type="nucleotide sequence ID" value="NZ_JASNGB010000229.1"/>
</dbReference>
<comment type="caution">
    <text evidence="1">The sequence shown here is derived from an EMBL/GenBank/DDBJ whole genome shotgun (WGS) entry which is preliminary data.</text>
</comment>
<dbReference type="InterPro" id="IPR010645">
    <property type="entry name" value="MFS_4"/>
</dbReference>
<sequence length="46" mass="4855">MVRLTLGVAVALGFARFAYALILPAIRADLGWTFTLVSSAGASWPC</sequence>
<proteinExistence type="predicted"/>
<evidence type="ECO:0000313" key="1">
    <source>
        <dbReference type="EMBL" id="MDL2345566.1"/>
    </source>
</evidence>
<dbReference type="Pfam" id="PF06779">
    <property type="entry name" value="MFS_4"/>
    <property type="match status" value="1"/>
</dbReference>
<evidence type="ECO:0000313" key="2">
    <source>
        <dbReference type="Proteomes" id="UP001302059"/>
    </source>
</evidence>
<protein>
    <submittedName>
        <fullName evidence="1">YbfB/YjiJ family MFS transporter</fullName>
    </submittedName>
</protein>
<accession>A0ABT7JKS8</accession>
<dbReference type="Proteomes" id="UP001302059">
    <property type="component" value="Unassembled WGS sequence"/>
</dbReference>
<keyword evidence="2" id="KW-1185">Reference proteome</keyword>
<gene>
    <name evidence="1" type="ORF">QOL99_15625</name>
</gene>
<name>A0ABT7JKS8_9DEIO</name>
<dbReference type="EMBL" id="JASNGB010000229">
    <property type="protein sequence ID" value="MDL2345566.1"/>
    <property type="molecule type" value="Genomic_DNA"/>
</dbReference>
<reference evidence="1 2" key="1">
    <citation type="submission" date="2023-05" db="EMBL/GenBank/DDBJ databases">
        <authorList>
            <person name="Gao F."/>
        </authorList>
    </citation>
    <scope>NUCLEOTIDE SEQUENCE [LARGE SCALE GENOMIC DNA]</scope>
    <source>
        <strain evidence="1 2">MIMF12</strain>
    </source>
</reference>
<organism evidence="1 2">
    <name type="scientific">Deinococcus rhizophilus</name>
    <dbReference type="NCBI Taxonomy" id="3049544"/>
    <lineage>
        <taxon>Bacteria</taxon>
        <taxon>Thermotogati</taxon>
        <taxon>Deinococcota</taxon>
        <taxon>Deinococci</taxon>
        <taxon>Deinococcales</taxon>
        <taxon>Deinococcaceae</taxon>
        <taxon>Deinococcus</taxon>
    </lineage>
</organism>